<dbReference type="GO" id="GO:0004089">
    <property type="term" value="F:carbonate dehydratase activity"/>
    <property type="evidence" value="ECO:0000318"/>
    <property type="project" value="GO_Central"/>
</dbReference>
<protein>
    <recommendedName>
        <fullName evidence="7">Fibronectin type-III domain-containing protein</fullName>
    </recommendedName>
</protein>
<dbReference type="GO" id="GO:0008270">
    <property type="term" value="F:zinc ion binding"/>
    <property type="evidence" value="ECO:0007669"/>
    <property type="project" value="InterPro"/>
</dbReference>
<feature type="region of interest" description="Disordered" evidence="2">
    <location>
        <begin position="426"/>
        <end position="483"/>
    </location>
</feature>
<dbReference type="FunFam" id="2.60.40.10:FF:000313">
    <property type="entry name" value="Receptor-type tyrosine-protein phosphatase zeta"/>
    <property type="match status" value="1"/>
</dbReference>
<dbReference type="InterPro" id="IPR013783">
    <property type="entry name" value="Ig-like_fold"/>
</dbReference>
<dbReference type="CDD" id="cd00063">
    <property type="entry name" value="FN3"/>
    <property type="match status" value="1"/>
</dbReference>
<feature type="compositionally biased region" description="Basic and acidic residues" evidence="2">
    <location>
        <begin position="389"/>
        <end position="400"/>
    </location>
</feature>
<dbReference type="HOGENOM" id="CLU_001120_2_0_1"/>
<sequence>MWSGEGGGGQVSCFQTLSLSRPPRVICSLNQKNWGKKFPSCNAAKQSPVDIEEIFTQVSLQFQNLQLEGWHKPTTDSTTIHNNGKTVAINVGGQFFVSGGGLTSRFQVARLLFHWGRCNATSDGSEHSLNGMKYPLEMQIYCYNPDDFQSLDDAVEQGGRVAALAVLFEVNLEENENFSAILKAIDSVKRSRCFKLHVSTPFWQQERLERWRRHMFLHVRRPPPPFTVSPCPVSPQLEVFCEVMTMEQAGYVVLTDYLQNNFREQQQQFMGQVFASYTGVEDVLTPTCSLEPQNVQADAQNDTTIVVTWERPRAVYDTTIDWYTVTYQRLQGGEQIKQESRTDGDQDVGAIISNLLANSSYVVQVVANCANGLRGRWSDQVIVDMPLEDPGKIDDPERSDNQNQPDLTPDHSPVEEIPVEQTRVYQNHPQPPQNQPTDKTQTYQHSSLQIDSAPPGSTAPNKTPLNHNGEDKSGQNRSQLHSSDHNWIESKHLIPAQQPVTNHGFSSNSAIWITRITQQPGFLFPAAQTTAPPSIRRQITEEASLSVLSAQVLLHQNNATI</sequence>
<feature type="region of interest" description="Disordered" evidence="2">
    <location>
        <begin position="386"/>
        <end position="413"/>
    </location>
</feature>
<dbReference type="InterPro" id="IPR001148">
    <property type="entry name" value="CA_dom"/>
</dbReference>
<accession>H2M0K9</accession>
<dbReference type="STRING" id="8090.ENSORLP00000011933"/>
<dbReference type="SMART" id="SM01057">
    <property type="entry name" value="Carb_anhydrase"/>
    <property type="match status" value="1"/>
</dbReference>
<dbReference type="PROSITE" id="PS50853">
    <property type="entry name" value="FN3"/>
    <property type="match status" value="1"/>
</dbReference>
<name>H2M0K9_ORYLA</name>
<dbReference type="PROSITE" id="PS51144">
    <property type="entry name" value="ALPHA_CA_2"/>
    <property type="match status" value="1"/>
</dbReference>
<dbReference type="SUPFAM" id="SSF49265">
    <property type="entry name" value="Fibronectin type III"/>
    <property type="match status" value="1"/>
</dbReference>
<dbReference type="Gene3D" id="3.10.200.10">
    <property type="entry name" value="Alpha carbonic anhydrase"/>
    <property type="match status" value="1"/>
</dbReference>
<evidence type="ECO:0000256" key="2">
    <source>
        <dbReference type="SAM" id="MobiDB-lite"/>
    </source>
</evidence>
<dbReference type="InterPro" id="IPR036398">
    <property type="entry name" value="CA_dom_sf"/>
</dbReference>
<evidence type="ECO:0008006" key="7">
    <source>
        <dbReference type="Google" id="ProtNLM"/>
    </source>
</evidence>
<feature type="domain" description="Fibronectin type-III" evidence="3">
    <location>
        <begin position="291"/>
        <end position="388"/>
    </location>
</feature>
<comment type="similarity">
    <text evidence="1">Belongs to the alpha-carbonic anhydrase family.</text>
</comment>
<dbReference type="InParanoid" id="H2M0K9"/>
<evidence type="ECO:0000313" key="6">
    <source>
        <dbReference type="Proteomes" id="UP000001038"/>
    </source>
</evidence>
<dbReference type="InterPro" id="IPR036116">
    <property type="entry name" value="FN3_sf"/>
</dbReference>
<dbReference type="InterPro" id="IPR023561">
    <property type="entry name" value="Carbonic_anhydrase_a-class"/>
</dbReference>
<dbReference type="Bgee" id="ENSORLG00000009516">
    <property type="expression patterns" value="Expressed in sexually immature organism and 9 other cell types or tissues"/>
</dbReference>
<evidence type="ECO:0000313" key="5">
    <source>
        <dbReference type="Ensembl" id="ENSORLP00000011933.2"/>
    </source>
</evidence>
<evidence type="ECO:0000256" key="1">
    <source>
        <dbReference type="ARBA" id="ARBA00010718"/>
    </source>
</evidence>
<evidence type="ECO:0000259" key="4">
    <source>
        <dbReference type="PROSITE" id="PS51144"/>
    </source>
</evidence>
<dbReference type="eggNOG" id="KOG0789">
    <property type="taxonomic scope" value="Eukaryota"/>
</dbReference>
<evidence type="ECO:0000259" key="3">
    <source>
        <dbReference type="PROSITE" id="PS50853"/>
    </source>
</evidence>
<dbReference type="Pfam" id="PF00041">
    <property type="entry name" value="fn3"/>
    <property type="match status" value="1"/>
</dbReference>
<reference evidence="5" key="3">
    <citation type="submission" date="2025-09" db="UniProtKB">
        <authorList>
            <consortium name="Ensembl"/>
        </authorList>
    </citation>
    <scope>IDENTIFICATION</scope>
    <source>
        <strain evidence="5">Hd-rR</strain>
    </source>
</reference>
<dbReference type="PANTHER" id="PTHR18952">
    <property type="entry name" value="CARBONIC ANHYDRASE"/>
    <property type="match status" value="1"/>
</dbReference>
<dbReference type="Pfam" id="PF00194">
    <property type="entry name" value="Carb_anhydrase"/>
    <property type="match status" value="1"/>
</dbReference>
<dbReference type="SUPFAM" id="SSF51069">
    <property type="entry name" value="Carbonic anhydrase"/>
    <property type="match status" value="1"/>
</dbReference>
<dbReference type="Ensembl" id="ENSORLT00000011934.2">
    <property type="protein sequence ID" value="ENSORLP00000011933.2"/>
    <property type="gene ID" value="ENSORLG00000009516.2"/>
</dbReference>
<feature type="domain" description="Alpha-carbonic anhydrase" evidence="4">
    <location>
        <begin position="15"/>
        <end position="277"/>
    </location>
</feature>
<dbReference type="InterPro" id="IPR003961">
    <property type="entry name" value="FN3_dom"/>
</dbReference>
<dbReference type="GeneTree" id="ENSGT00940000155529"/>
<dbReference type="PANTHER" id="PTHR18952:SF84">
    <property type="entry name" value="CARBONIC ANHYDRASE 14"/>
    <property type="match status" value="1"/>
</dbReference>
<keyword evidence="6" id="KW-1185">Reference proteome</keyword>
<dbReference type="AlphaFoldDB" id="H2M0K9"/>
<proteinExistence type="inferred from homology"/>
<reference evidence="5 6" key="1">
    <citation type="journal article" date="2007" name="Nature">
        <title>The medaka draft genome and insights into vertebrate genome evolution.</title>
        <authorList>
            <person name="Kasahara M."/>
            <person name="Naruse K."/>
            <person name="Sasaki S."/>
            <person name="Nakatani Y."/>
            <person name="Qu W."/>
            <person name="Ahsan B."/>
            <person name="Yamada T."/>
            <person name="Nagayasu Y."/>
            <person name="Doi K."/>
            <person name="Kasai Y."/>
            <person name="Jindo T."/>
            <person name="Kobayashi D."/>
            <person name="Shimada A."/>
            <person name="Toyoda A."/>
            <person name="Kuroki Y."/>
            <person name="Fujiyama A."/>
            <person name="Sasaki T."/>
            <person name="Shimizu A."/>
            <person name="Asakawa S."/>
            <person name="Shimizu N."/>
            <person name="Hashimoto S."/>
            <person name="Yang J."/>
            <person name="Lee Y."/>
            <person name="Matsushima K."/>
            <person name="Sugano S."/>
            <person name="Sakaizumi M."/>
            <person name="Narita T."/>
            <person name="Ohishi K."/>
            <person name="Haga S."/>
            <person name="Ohta F."/>
            <person name="Nomoto H."/>
            <person name="Nogata K."/>
            <person name="Morishita T."/>
            <person name="Endo T."/>
            <person name="Shin-I T."/>
            <person name="Takeda H."/>
            <person name="Morishita S."/>
            <person name="Kohara Y."/>
        </authorList>
    </citation>
    <scope>NUCLEOTIDE SEQUENCE [LARGE SCALE GENOMIC DNA]</scope>
    <source>
        <strain evidence="5 6">Hd-rR</strain>
    </source>
</reference>
<dbReference type="SMART" id="SM00060">
    <property type="entry name" value="FN3"/>
    <property type="match status" value="1"/>
</dbReference>
<reference evidence="5" key="2">
    <citation type="submission" date="2025-08" db="UniProtKB">
        <authorList>
            <consortium name="Ensembl"/>
        </authorList>
    </citation>
    <scope>IDENTIFICATION</scope>
    <source>
        <strain evidence="5">Hd-rR</strain>
    </source>
</reference>
<dbReference type="Gene3D" id="2.60.40.10">
    <property type="entry name" value="Immunoglobulins"/>
    <property type="match status" value="1"/>
</dbReference>
<organism evidence="5 6">
    <name type="scientific">Oryzias latipes</name>
    <name type="common">Japanese rice fish</name>
    <name type="synonym">Japanese killifish</name>
    <dbReference type="NCBI Taxonomy" id="8090"/>
    <lineage>
        <taxon>Eukaryota</taxon>
        <taxon>Metazoa</taxon>
        <taxon>Chordata</taxon>
        <taxon>Craniata</taxon>
        <taxon>Vertebrata</taxon>
        <taxon>Euteleostomi</taxon>
        <taxon>Actinopterygii</taxon>
        <taxon>Neopterygii</taxon>
        <taxon>Teleostei</taxon>
        <taxon>Neoteleostei</taxon>
        <taxon>Acanthomorphata</taxon>
        <taxon>Ovalentaria</taxon>
        <taxon>Atherinomorphae</taxon>
        <taxon>Beloniformes</taxon>
        <taxon>Adrianichthyidae</taxon>
        <taxon>Oryziinae</taxon>
        <taxon>Oryzias</taxon>
    </lineage>
</organism>
<feature type="compositionally biased region" description="Polar residues" evidence="2">
    <location>
        <begin position="437"/>
        <end position="450"/>
    </location>
</feature>
<dbReference type="Proteomes" id="UP000001038">
    <property type="component" value="Chromosome 23"/>
</dbReference>
<dbReference type="GO" id="GO:0005886">
    <property type="term" value="C:plasma membrane"/>
    <property type="evidence" value="ECO:0000318"/>
    <property type="project" value="GO_Central"/>
</dbReference>